<dbReference type="CDD" id="cd12148">
    <property type="entry name" value="fungal_TF_MHR"/>
    <property type="match status" value="1"/>
</dbReference>
<keyword evidence="4" id="KW-0805">Transcription regulation</keyword>
<evidence type="ECO:0000256" key="8">
    <source>
        <dbReference type="SAM" id="MobiDB-lite"/>
    </source>
</evidence>
<evidence type="ECO:0000256" key="7">
    <source>
        <dbReference type="ARBA" id="ARBA00023242"/>
    </source>
</evidence>
<dbReference type="Gene3D" id="3.40.50.720">
    <property type="entry name" value="NAD(P)-binding Rossmann-like Domain"/>
    <property type="match status" value="1"/>
</dbReference>
<dbReference type="EMBL" id="CP055898">
    <property type="protein sequence ID" value="QKX53896.1"/>
    <property type="molecule type" value="Genomic_DNA"/>
</dbReference>
<dbReference type="InterPro" id="IPR002347">
    <property type="entry name" value="SDR_fam"/>
</dbReference>
<evidence type="ECO:0000256" key="6">
    <source>
        <dbReference type="ARBA" id="ARBA00023163"/>
    </source>
</evidence>
<evidence type="ECO:0000256" key="1">
    <source>
        <dbReference type="ARBA" id="ARBA00022723"/>
    </source>
</evidence>
<keyword evidence="6" id="KW-0804">Transcription</keyword>
<proteinExistence type="predicted"/>
<dbReference type="InterPro" id="IPR036237">
    <property type="entry name" value="Xyl_isomerase-like_sf"/>
</dbReference>
<dbReference type="Pfam" id="PF04082">
    <property type="entry name" value="Fungal_trans"/>
    <property type="match status" value="1"/>
</dbReference>
<feature type="compositionally biased region" description="Polar residues" evidence="8">
    <location>
        <begin position="623"/>
        <end position="632"/>
    </location>
</feature>
<keyword evidence="2" id="KW-0862">Zinc</keyword>
<dbReference type="PRINTS" id="PR00081">
    <property type="entry name" value="GDHRDH"/>
</dbReference>
<dbReference type="InterPro" id="IPR036291">
    <property type="entry name" value="NAD(P)-bd_dom_sf"/>
</dbReference>
<dbReference type="GeneID" id="55988489"/>
<keyword evidence="1" id="KW-0479">Metal-binding</keyword>
<keyword evidence="11" id="KW-1185">Reference proteome</keyword>
<dbReference type="InterPro" id="IPR051615">
    <property type="entry name" value="Transcr_Regulatory_Elem"/>
</dbReference>
<dbReference type="KEGG" id="trg:TRUGW13939_00976"/>
<evidence type="ECO:0000256" key="4">
    <source>
        <dbReference type="ARBA" id="ARBA00023015"/>
    </source>
</evidence>
<reference evidence="11" key="1">
    <citation type="submission" date="2020-06" db="EMBL/GenBank/DDBJ databases">
        <title>A chromosome-scale genome assembly of Talaromyces rugulosus W13939.</title>
        <authorList>
            <person name="Wang B."/>
            <person name="Guo L."/>
            <person name="Ye K."/>
            <person name="Wang L."/>
        </authorList>
    </citation>
    <scope>NUCLEOTIDE SEQUENCE [LARGE SCALE GENOMIC DNA]</scope>
    <source>
        <strain evidence="11">W13939</strain>
    </source>
</reference>
<dbReference type="PANTHER" id="PTHR31313">
    <property type="entry name" value="TY1 ENHANCER ACTIVATOR"/>
    <property type="match status" value="1"/>
</dbReference>
<evidence type="ECO:0000256" key="5">
    <source>
        <dbReference type="ARBA" id="ARBA00023125"/>
    </source>
</evidence>
<dbReference type="InterPro" id="IPR007219">
    <property type="entry name" value="XnlR_reg_dom"/>
</dbReference>
<dbReference type="Pfam" id="PF13561">
    <property type="entry name" value="adh_short_C2"/>
    <property type="match status" value="1"/>
</dbReference>
<dbReference type="Gene3D" id="4.10.240.10">
    <property type="entry name" value="Zn(2)-C6 fungal-type DNA-binding domain"/>
    <property type="match status" value="1"/>
</dbReference>
<dbReference type="OrthoDB" id="2154091at2759"/>
<dbReference type="GO" id="GO:0003677">
    <property type="term" value="F:DNA binding"/>
    <property type="evidence" value="ECO:0007669"/>
    <property type="project" value="UniProtKB-KW"/>
</dbReference>
<dbReference type="AlphaFoldDB" id="A0A7H8QJ13"/>
<dbReference type="GO" id="GO:0016491">
    <property type="term" value="F:oxidoreductase activity"/>
    <property type="evidence" value="ECO:0007669"/>
    <property type="project" value="UniProtKB-ARBA"/>
</dbReference>
<keyword evidence="5" id="KW-0238">DNA-binding</keyword>
<feature type="compositionally biased region" description="Polar residues" evidence="8">
    <location>
        <begin position="571"/>
        <end position="584"/>
    </location>
</feature>
<evidence type="ECO:0000259" key="9">
    <source>
        <dbReference type="SMART" id="SM00906"/>
    </source>
</evidence>
<dbReference type="GO" id="GO:0006351">
    <property type="term" value="P:DNA-templated transcription"/>
    <property type="evidence" value="ECO:0007669"/>
    <property type="project" value="InterPro"/>
</dbReference>
<dbReference type="InterPro" id="IPR036864">
    <property type="entry name" value="Zn2-C6_fun-type_DNA-bd_sf"/>
</dbReference>
<dbReference type="RefSeq" id="XP_035340075.1">
    <property type="nucleotide sequence ID" value="XM_035484182.1"/>
</dbReference>
<dbReference type="GO" id="GO:0008270">
    <property type="term" value="F:zinc ion binding"/>
    <property type="evidence" value="ECO:0007669"/>
    <property type="project" value="InterPro"/>
</dbReference>
<dbReference type="SUPFAM" id="SSF51735">
    <property type="entry name" value="NAD(P)-binding Rossmann-fold domains"/>
    <property type="match status" value="1"/>
</dbReference>
<accession>A0A7H8QJ13</accession>
<keyword evidence="3" id="KW-0521">NADP</keyword>
<dbReference type="FunFam" id="3.40.50.720:FF:000084">
    <property type="entry name" value="Short-chain dehydrogenase reductase"/>
    <property type="match status" value="1"/>
</dbReference>
<organism evidence="10 11">
    <name type="scientific">Talaromyces rugulosus</name>
    <name type="common">Penicillium rugulosum</name>
    <dbReference type="NCBI Taxonomy" id="121627"/>
    <lineage>
        <taxon>Eukaryota</taxon>
        <taxon>Fungi</taxon>
        <taxon>Dikarya</taxon>
        <taxon>Ascomycota</taxon>
        <taxon>Pezizomycotina</taxon>
        <taxon>Eurotiomycetes</taxon>
        <taxon>Eurotiomycetidae</taxon>
        <taxon>Eurotiales</taxon>
        <taxon>Trichocomaceae</taxon>
        <taxon>Talaromyces</taxon>
        <taxon>Talaromyces sect. Islandici</taxon>
    </lineage>
</organism>
<evidence type="ECO:0000256" key="3">
    <source>
        <dbReference type="ARBA" id="ARBA00022857"/>
    </source>
</evidence>
<evidence type="ECO:0000313" key="11">
    <source>
        <dbReference type="Proteomes" id="UP000509510"/>
    </source>
</evidence>
<dbReference type="InterPro" id="IPR013022">
    <property type="entry name" value="Xyl_isomerase-like_TIM-brl"/>
</dbReference>
<feature type="compositionally biased region" description="Low complexity" evidence="8">
    <location>
        <begin position="585"/>
        <end position="597"/>
    </location>
</feature>
<dbReference type="SUPFAM" id="SSF51658">
    <property type="entry name" value="Xylose isomerase-like"/>
    <property type="match status" value="1"/>
</dbReference>
<dbReference type="GO" id="GO:0000981">
    <property type="term" value="F:DNA-binding transcription factor activity, RNA polymerase II-specific"/>
    <property type="evidence" value="ECO:0007669"/>
    <property type="project" value="InterPro"/>
</dbReference>
<sequence>MAFSGKVALITGGSKGIGRAAAEQLAAQGALIAINYSSDSKSADEAIAALGGPEKALAIKADAGSMSDVKSMVEQTVAKFGKIDILVPNAGVMPLANLESLTEELFDKMNTVNVKGPLFLAKAAVPHMPPGSHIIFISTSLCHSSTVMPIHLPYCANKGAIEQFTRILSKDLAPKGIIVNAVAPGPTETELFLRGKPDAMVEAIKKQSPFNRLGNPSEIAESIVYLAGTTLGYSSIELEGEPDLFPIDATRALLAKYNIKCWGAVTIMQGTRDLTAVDPKQRQDTIQYIKDVISLSAALDGQIVTIVPARVGKIVPTSSPTEEWNWVVEALREVAEFAKAKSIRIGIEPLNRFETYFLNRTDQALALADAVGYDCGIAFDPFHLALEEKDMLEAMRRCGSRIVDFHAADNNRLAAGDGSFNWPEIMTVLRETGYTGALAVECMPPIDRSPVGQFSRNQVEADTKNVDVAPDRLQFIIDHGSALLSDERQWLQLADLGCDNAQPKCENCKCQGKNCTYSERAKKIRPTNTQIRRLEDENTQLRRSLARFRSQANSQRVPDVQNDRQHDSTDIEMNSSSQFPHQEASNSLSSPSSSSSSSHKDPGFSTGDREVQFHGPSSAMFDESQQQTNTVTSSITADPLHKYQLLGSSMKQRQMEQIDLAAGRLDFDGVDPEAGMHLLSVFWNRQHATGSVVYRPVFMRDMACQGPYFSKLLLNAIFFAASKNSHRAEHRCEVTDAPAIISPFRRKAEKMLYDHGSDNPMKSDIPTIQALLIMSDALFTWCDERSLSWLYSGLAMNMITELGLHVDSRTPYSAKQNLSTEDIEVRRRLFWAAFVSDKVQSIYQGRPVRLREVDVNVPICFLDDYEELEQFSPVSYSQSEISPSRPTHSVSIFEQLCGLSVIMDKIISNIYTEKSGSRDAKHLFGVSQSLHGELKRWRSELPEHLASKSNGTTQSLTPQMLSLMSMFHSLIILLHRPFVSDGHIRATSASVVRDSVATCATAASEIDAILRVYQQDYCINAVPYFMSYATYVSATIHVRIAAQSGPGSEAYRSLQHCLDILSRHSNVCRAPRRARQILLGLARRLHVDVNDSTDLSATYATGNIPNSLMLGEDSYAVDSAFDVMNSDIDIDAIIQSFNVEQSGMVNTIPGDSGMNNEPVLPAQDYSSETWPFYVPLFGYGSLDPNAFDLQ</sequence>
<feature type="region of interest" description="Disordered" evidence="8">
    <location>
        <begin position="547"/>
        <end position="632"/>
    </location>
</feature>
<dbReference type="PRINTS" id="PR00080">
    <property type="entry name" value="SDRFAMILY"/>
</dbReference>
<dbReference type="Proteomes" id="UP000509510">
    <property type="component" value="Chromosome I"/>
</dbReference>
<feature type="domain" description="Xylanolytic transcriptional activator regulatory" evidence="9">
    <location>
        <begin position="788"/>
        <end position="866"/>
    </location>
</feature>
<evidence type="ECO:0000313" key="10">
    <source>
        <dbReference type="EMBL" id="QKX53896.1"/>
    </source>
</evidence>
<dbReference type="PANTHER" id="PTHR31313:SF86">
    <property type="entry name" value="ZN(2)-C6 FUNGAL-TYPE DOMAIN-CONTAINING PROTEIN"/>
    <property type="match status" value="1"/>
</dbReference>
<dbReference type="Pfam" id="PF01261">
    <property type="entry name" value="AP_endonuc_2"/>
    <property type="match status" value="1"/>
</dbReference>
<gene>
    <name evidence="10" type="ORF">TRUGW13939_00976</name>
</gene>
<keyword evidence="7" id="KW-0539">Nucleus</keyword>
<dbReference type="SMART" id="SM00906">
    <property type="entry name" value="Fungal_trans"/>
    <property type="match status" value="1"/>
</dbReference>
<dbReference type="Gene3D" id="3.20.20.150">
    <property type="entry name" value="Divalent-metal-dependent TIM barrel enzymes"/>
    <property type="match status" value="1"/>
</dbReference>
<protein>
    <recommendedName>
        <fullName evidence="9">Xylanolytic transcriptional activator regulatory domain-containing protein</fullName>
    </recommendedName>
</protein>
<name>A0A7H8QJ13_TALRU</name>
<feature type="compositionally biased region" description="Basic and acidic residues" evidence="8">
    <location>
        <begin position="598"/>
        <end position="612"/>
    </location>
</feature>
<evidence type="ECO:0000256" key="2">
    <source>
        <dbReference type="ARBA" id="ARBA00022833"/>
    </source>
</evidence>